<evidence type="ECO:0008006" key="4">
    <source>
        <dbReference type="Google" id="ProtNLM"/>
    </source>
</evidence>
<dbReference type="Proteomes" id="UP000182258">
    <property type="component" value="Unassembled WGS sequence"/>
</dbReference>
<accession>A0A1I1JZ60</accession>
<dbReference type="AlphaFoldDB" id="A0A1I1JZ60"/>
<evidence type="ECO:0000256" key="1">
    <source>
        <dbReference type="SAM" id="SignalP"/>
    </source>
</evidence>
<evidence type="ECO:0000313" key="3">
    <source>
        <dbReference type="Proteomes" id="UP000182258"/>
    </source>
</evidence>
<sequence length="166" mass="17638">MNRFIAASALCLGLATPALADGKVYVQLPDLSSYANKEAEDFLHQVVLANVVSSNCPGFEVTDAEWSLLTDSADLLAYGQLKLSVDDFDNLFYKPAFGALDDATTCKTEGPAVETILAELVAQGGSREPLADQEAAYTEWRALMDSLQSGPAADESVAPTGKTKTK</sequence>
<feature type="chain" id="PRO_5010354384" description="HdeA/HdeB family protein" evidence="1">
    <location>
        <begin position="21"/>
        <end position="166"/>
    </location>
</feature>
<dbReference type="OrthoDB" id="7948811at2"/>
<dbReference type="STRING" id="728005.SAMN04488059_10644"/>
<reference evidence="2 3" key="1">
    <citation type="submission" date="2016-10" db="EMBL/GenBank/DDBJ databases">
        <authorList>
            <person name="de Groot N.N."/>
        </authorList>
    </citation>
    <scope>NUCLEOTIDE SEQUENCE [LARGE SCALE GENOMIC DNA]</scope>
    <source>
        <strain evidence="2 3">CGMCC 1.10210</strain>
    </source>
</reference>
<keyword evidence="1" id="KW-0732">Signal</keyword>
<dbReference type="EMBL" id="FOMB01000006">
    <property type="protein sequence ID" value="SFC50660.1"/>
    <property type="molecule type" value="Genomic_DNA"/>
</dbReference>
<dbReference type="RefSeq" id="WP_052952809.1">
    <property type="nucleotide sequence ID" value="NZ_FOMB01000006.1"/>
</dbReference>
<protein>
    <recommendedName>
        <fullName evidence="4">HdeA/HdeB family protein</fullName>
    </recommendedName>
</protein>
<proteinExistence type="predicted"/>
<gene>
    <name evidence="2" type="ORF">SAMN04488059_10644</name>
</gene>
<organism evidence="2 3">
    <name type="scientific">Devosia psychrophila</name>
    <dbReference type="NCBI Taxonomy" id="728005"/>
    <lineage>
        <taxon>Bacteria</taxon>
        <taxon>Pseudomonadati</taxon>
        <taxon>Pseudomonadota</taxon>
        <taxon>Alphaproteobacteria</taxon>
        <taxon>Hyphomicrobiales</taxon>
        <taxon>Devosiaceae</taxon>
        <taxon>Devosia</taxon>
    </lineage>
</organism>
<evidence type="ECO:0000313" key="2">
    <source>
        <dbReference type="EMBL" id="SFC50660.1"/>
    </source>
</evidence>
<name>A0A1I1JZ60_9HYPH</name>
<feature type="signal peptide" evidence="1">
    <location>
        <begin position="1"/>
        <end position="20"/>
    </location>
</feature>